<name>A0ABQ9NNM2_9PEZI</name>
<gene>
    <name evidence="2" type="ORF">H2201_007077</name>
</gene>
<keyword evidence="1" id="KW-0732">Signal</keyword>
<dbReference type="Proteomes" id="UP001172684">
    <property type="component" value="Unassembled WGS sequence"/>
</dbReference>
<sequence>MPVRSIIVVVLMHGFLKSTKSLLLQSILLFRRLWQAQLFKVYILRREPSGALERPWAKPTSVVQQLMELAQSLGDAVAVA</sequence>
<proteinExistence type="predicted"/>
<dbReference type="PANTHER" id="PTHR28112">
    <property type="entry name" value="SRP-INDEPENDENT TARGETING PROTEIN 3"/>
    <property type="match status" value="1"/>
</dbReference>
<comment type="caution">
    <text evidence="2">The sequence shown here is derived from an EMBL/GenBank/DDBJ whole genome shotgun (WGS) entry which is preliminary data.</text>
</comment>
<protein>
    <submittedName>
        <fullName evidence="2">Uncharacterized protein</fullName>
    </submittedName>
</protein>
<evidence type="ECO:0000313" key="3">
    <source>
        <dbReference type="Proteomes" id="UP001172684"/>
    </source>
</evidence>
<organism evidence="2 3">
    <name type="scientific">Coniosporium apollinis</name>
    <dbReference type="NCBI Taxonomy" id="61459"/>
    <lineage>
        <taxon>Eukaryota</taxon>
        <taxon>Fungi</taxon>
        <taxon>Dikarya</taxon>
        <taxon>Ascomycota</taxon>
        <taxon>Pezizomycotina</taxon>
        <taxon>Dothideomycetes</taxon>
        <taxon>Dothideomycetes incertae sedis</taxon>
        <taxon>Coniosporium</taxon>
    </lineage>
</organism>
<evidence type="ECO:0000313" key="2">
    <source>
        <dbReference type="EMBL" id="KAJ9660036.1"/>
    </source>
</evidence>
<dbReference type="Pfam" id="PF10032">
    <property type="entry name" value="Pho88"/>
    <property type="match status" value="1"/>
</dbReference>
<keyword evidence="3" id="KW-1185">Reference proteome</keyword>
<reference evidence="2" key="1">
    <citation type="submission" date="2022-10" db="EMBL/GenBank/DDBJ databases">
        <title>Culturing micro-colonial fungi from biological soil crusts in the Mojave desert and describing Neophaeococcomyces mojavensis, and introducing the new genera and species Taxawa tesnikishii.</title>
        <authorList>
            <person name="Kurbessoian T."/>
            <person name="Stajich J.E."/>
        </authorList>
    </citation>
    <scope>NUCLEOTIDE SEQUENCE</scope>
    <source>
        <strain evidence="2">TK_1</strain>
    </source>
</reference>
<evidence type="ECO:0000256" key="1">
    <source>
        <dbReference type="SAM" id="SignalP"/>
    </source>
</evidence>
<feature type="chain" id="PRO_5046892974" evidence="1">
    <location>
        <begin position="22"/>
        <end position="80"/>
    </location>
</feature>
<accession>A0ABQ9NNM2</accession>
<dbReference type="EMBL" id="JAPDRL010000069">
    <property type="protein sequence ID" value="KAJ9660036.1"/>
    <property type="molecule type" value="Genomic_DNA"/>
</dbReference>
<dbReference type="PANTHER" id="PTHR28112:SF1">
    <property type="entry name" value="SRP-INDEPENDENT TARGETING PROTEIN 3"/>
    <property type="match status" value="1"/>
</dbReference>
<feature type="signal peptide" evidence="1">
    <location>
        <begin position="1"/>
        <end position="21"/>
    </location>
</feature>
<dbReference type="InterPro" id="IPR012098">
    <property type="entry name" value="SND3_fun"/>
</dbReference>